<feature type="signal peptide" evidence="2">
    <location>
        <begin position="1"/>
        <end position="20"/>
    </location>
</feature>
<feature type="region of interest" description="Disordered" evidence="1">
    <location>
        <begin position="126"/>
        <end position="160"/>
    </location>
</feature>
<feature type="compositionally biased region" description="Acidic residues" evidence="1">
    <location>
        <begin position="46"/>
        <end position="68"/>
    </location>
</feature>
<name>A0A367ZT05_9BACT</name>
<feature type="region of interest" description="Disordered" evidence="1">
    <location>
        <begin position="25"/>
        <end position="68"/>
    </location>
</feature>
<evidence type="ECO:0000256" key="1">
    <source>
        <dbReference type="SAM" id="MobiDB-lite"/>
    </source>
</evidence>
<sequence>MPKRPRLFFVLFLLAGLAMAWSASGPLGSPVRAAEEQDQTVGKEADDPDPADLQGEPDEETDEKDAEEELTYICPTCGFTSDEAGNCPACKIPLVEVASASGAQVSTKNGLTATAGDNQATIDASGNIKARSGGSSAGVSTDGAVRADDGKGNAVEVDGGKGVRVKSGNLELNIPIPGGN</sequence>
<evidence type="ECO:0000313" key="3">
    <source>
        <dbReference type="EMBL" id="RCK81275.1"/>
    </source>
</evidence>
<dbReference type="EMBL" id="QOQW01000002">
    <property type="protein sequence ID" value="RCK81275.1"/>
    <property type="molecule type" value="Genomic_DNA"/>
</dbReference>
<keyword evidence="2" id="KW-0732">Signal</keyword>
<dbReference type="AlphaFoldDB" id="A0A367ZT05"/>
<gene>
    <name evidence="3" type="ORF">OZSIB_2144</name>
</gene>
<organism evidence="3 4">
    <name type="scientific">Candidatus Ozemobacter sibiricus</name>
    <dbReference type="NCBI Taxonomy" id="2268124"/>
    <lineage>
        <taxon>Bacteria</taxon>
        <taxon>Candidatus Ozemobacteria</taxon>
        <taxon>Candidatus Ozemobacterales</taxon>
        <taxon>Candidatus Ozemobacteraceae</taxon>
        <taxon>Candidatus Ozemobacter</taxon>
    </lineage>
</organism>
<comment type="caution">
    <text evidence="3">The sequence shown here is derived from an EMBL/GenBank/DDBJ whole genome shotgun (WGS) entry which is preliminary data.</text>
</comment>
<evidence type="ECO:0000313" key="4">
    <source>
        <dbReference type="Proteomes" id="UP000252355"/>
    </source>
</evidence>
<reference evidence="3 4" key="1">
    <citation type="submission" date="2018-05" db="EMBL/GenBank/DDBJ databases">
        <title>A metagenomic window into the 2 km-deep terrestrial subsurface aquifer revealed taxonomically and functionally diverse microbial community comprising novel uncultured bacterial lineages.</title>
        <authorList>
            <person name="Kadnikov V.V."/>
            <person name="Mardanov A.V."/>
            <person name="Beletsky A.V."/>
            <person name="Banks D."/>
            <person name="Pimenov N.V."/>
            <person name="Frank Y.A."/>
            <person name="Karnachuk O.V."/>
            <person name="Ravin N.V."/>
        </authorList>
    </citation>
    <scope>NUCLEOTIDE SEQUENCE [LARGE SCALE GENOMIC DNA]</scope>
    <source>
        <strain evidence="3">BY5</strain>
    </source>
</reference>
<accession>A0A367ZT05</accession>
<protein>
    <submittedName>
        <fullName evidence="3">Uncharacterized protein</fullName>
    </submittedName>
</protein>
<feature type="chain" id="PRO_5016746205" evidence="2">
    <location>
        <begin position="21"/>
        <end position="180"/>
    </location>
</feature>
<evidence type="ECO:0000256" key="2">
    <source>
        <dbReference type="SAM" id="SignalP"/>
    </source>
</evidence>
<dbReference type="Proteomes" id="UP000252355">
    <property type="component" value="Unassembled WGS sequence"/>
</dbReference>
<proteinExistence type="predicted"/>